<dbReference type="EMBL" id="SIXH01000010">
    <property type="protein sequence ID" value="TBO61260.1"/>
    <property type="molecule type" value="Genomic_DNA"/>
</dbReference>
<dbReference type="FunFam" id="3.30.300.30:FF:000010">
    <property type="entry name" value="Enterobactin synthetase component F"/>
    <property type="match status" value="1"/>
</dbReference>
<organism evidence="6 7">
    <name type="scientific">Streptomyces kasugaensis</name>
    <dbReference type="NCBI Taxonomy" id="1946"/>
    <lineage>
        <taxon>Bacteria</taxon>
        <taxon>Bacillati</taxon>
        <taxon>Actinomycetota</taxon>
        <taxon>Actinomycetes</taxon>
        <taxon>Kitasatosporales</taxon>
        <taxon>Streptomycetaceae</taxon>
        <taxon>Streptomyces</taxon>
    </lineage>
</organism>
<dbReference type="GO" id="GO:0017000">
    <property type="term" value="P:antibiotic biosynthetic process"/>
    <property type="evidence" value="ECO:0007669"/>
    <property type="project" value="UniProtKB-ARBA"/>
</dbReference>
<dbReference type="PROSITE" id="PS50075">
    <property type="entry name" value="CARRIER"/>
    <property type="match status" value="1"/>
</dbReference>
<dbReference type="Pfam" id="PF00668">
    <property type="entry name" value="Condensation"/>
    <property type="match status" value="1"/>
</dbReference>
<dbReference type="GO" id="GO:0044550">
    <property type="term" value="P:secondary metabolite biosynthetic process"/>
    <property type="evidence" value="ECO:0007669"/>
    <property type="project" value="UniProtKB-ARBA"/>
</dbReference>
<sequence length="1118" mass="123643">MTDLDASLAALSPEKRALFEKLMRERGLAPDARDAENTFPLSVLQQGIWFLEQLRPGNPAYIVPAALHLRGPLDATVLLDSLNEIVRRHESLRTTFRLRDGRPTQVVRRALTLELPETDLGGQRMDADQLELRITEALAGPFDLTAGPLLRFRLLRLGPDEHVLALAMHHLVADGWSVGVLVSELSALYAAFSAGKPSPLPELAIQYGDFSLWQQEGLDADGPRQDLEHWREHLAGANPTLELATDRPRPAVQGFNGASVPFALPEKLMAELAAVARRHRATPYMALLAVFKVLLHRYSNQGEVTVGVPTANRGRAEVEPLIGFFVNTLPVRTLLDGEPGFAEVLGRVRASCLGAYAHQGIPFEKVVAALRPERDLSRPPFFQVSLSYQSDPLPALAMAGIAISRLPLSARGARFDLELQFFADAGRLTGWFEYDRDLFDEATISRLAAHFRRLVELVVADQDTPVGTLELLDDAERRRIVVERNATERHWPDAGLVHELFEERARRHPRAEAVRFEGRSLTYGELDRRANQLAHRLVRLGVRRDTLVGVGMERSPELVVSLLAVLKAGGAYVPMDPGYPPARLAYMLDDAKAPVLLTQRRVLERLPQVSAEVLCVDELAGELERESPETTGVTVAGEDLAYVIYTSGSTGRPKGVLNIHSALRNRLLWMQDAYGLDGTDRVLQKTPFSFDVSVWEFFWPLMTGAVLVVARPEAHKDSGYLAAAIRTEGITTVHFVPSMLQLFLQEPRAAGCTGLRRVFCSGEALPEQLQERFFACSKAELHNLYGPTEAAIDVSAWACRPDDGPGPVPIGHPIANTRLHVLDRWRRPVPDGVPGELYIGGHNLARGYLGRPELTGERFVPSPFDGEPGARLYRTGDLARYRSDGALEFLGRLDHQVKLRGLRIELGEIEAVLAQHPAVREAVVVAREHTAGDTRLTAYLTGDGGPEPDTGELTAHLKERLPEFMVPAALVVLPELPLTPNGKVDRAALPEPQGERPALRTRYVAPRDGLEAALAGMWRELLGVERVGAHDNFFDLGGHSLLMAEFRVRLAGDLGHELSMVELFQYPTIGSLTERLDRPPAPGTDPTRGARQRAESRRQTQNRRQQNADRRARSRNGR</sequence>
<evidence type="ECO:0000313" key="6">
    <source>
        <dbReference type="EMBL" id="TBO61260.1"/>
    </source>
</evidence>
<dbReference type="SUPFAM" id="SSF47336">
    <property type="entry name" value="ACP-like"/>
    <property type="match status" value="1"/>
</dbReference>
<dbReference type="InterPro" id="IPR023213">
    <property type="entry name" value="CAT-like_dom_sf"/>
</dbReference>
<dbReference type="CDD" id="cd17646">
    <property type="entry name" value="A_NRPS_AB3403-like"/>
    <property type="match status" value="1"/>
</dbReference>
<dbReference type="FunFam" id="3.40.50.980:FF:000001">
    <property type="entry name" value="Non-ribosomal peptide synthetase"/>
    <property type="match status" value="1"/>
</dbReference>
<feature type="region of interest" description="Disordered" evidence="4">
    <location>
        <begin position="1073"/>
        <end position="1118"/>
    </location>
</feature>
<dbReference type="SUPFAM" id="SSF52777">
    <property type="entry name" value="CoA-dependent acyltransferases"/>
    <property type="match status" value="2"/>
</dbReference>
<dbReference type="SMART" id="SM00823">
    <property type="entry name" value="PKS_PP"/>
    <property type="match status" value="1"/>
</dbReference>
<dbReference type="InterPro" id="IPR045851">
    <property type="entry name" value="AMP-bd_C_sf"/>
</dbReference>
<dbReference type="Gene3D" id="3.30.300.30">
    <property type="match status" value="1"/>
</dbReference>
<dbReference type="Proteomes" id="UP000292452">
    <property type="component" value="Unassembled WGS sequence"/>
</dbReference>
<evidence type="ECO:0000256" key="2">
    <source>
        <dbReference type="ARBA" id="ARBA00022450"/>
    </source>
</evidence>
<dbReference type="FunFam" id="3.40.50.980:FF:000002">
    <property type="entry name" value="Enterobactin synthetase component F"/>
    <property type="match status" value="1"/>
</dbReference>
<evidence type="ECO:0000259" key="5">
    <source>
        <dbReference type="PROSITE" id="PS50075"/>
    </source>
</evidence>
<dbReference type="Gene3D" id="2.30.38.10">
    <property type="entry name" value="Luciferase, Domain 3"/>
    <property type="match status" value="1"/>
</dbReference>
<dbReference type="InterPro" id="IPR010071">
    <property type="entry name" value="AA_adenyl_dom"/>
</dbReference>
<dbReference type="Gene3D" id="3.30.559.30">
    <property type="entry name" value="Nonribosomal peptide synthetase, condensation domain"/>
    <property type="match status" value="1"/>
</dbReference>
<dbReference type="FunFam" id="3.40.50.12780:FF:000012">
    <property type="entry name" value="Non-ribosomal peptide synthetase"/>
    <property type="match status" value="1"/>
</dbReference>
<dbReference type="CDD" id="cd19531">
    <property type="entry name" value="LCL_NRPS-like"/>
    <property type="match status" value="1"/>
</dbReference>
<proteinExistence type="predicted"/>
<dbReference type="FunFam" id="2.30.38.10:FF:000001">
    <property type="entry name" value="Non-ribosomal peptide synthetase PvdI"/>
    <property type="match status" value="1"/>
</dbReference>
<keyword evidence="2" id="KW-0596">Phosphopantetheine</keyword>
<dbReference type="Gene3D" id="3.40.50.1820">
    <property type="entry name" value="alpha/beta hydrolase"/>
    <property type="match status" value="1"/>
</dbReference>
<evidence type="ECO:0000313" key="7">
    <source>
        <dbReference type="Proteomes" id="UP000292452"/>
    </source>
</evidence>
<dbReference type="Pfam" id="PF00550">
    <property type="entry name" value="PP-binding"/>
    <property type="match status" value="1"/>
</dbReference>
<dbReference type="InterPro" id="IPR009081">
    <property type="entry name" value="PP-bd_ACP"/>
</dbReference>
<dbReference type="InterPro" id="IPR001242">
    <property type="entry name" value="Condensation_dom"/>
</dbReference>
<dbReference type="GO" id="GO:0005829">
    <property type="term" value="C:cytosol"/>
    <property type="evidence" value="ECO:0007669"/>
    <property type="project" value="TreeGrafter"/>
</dbReference>
<keyword evidence="3" id="KW-0597">Phosphoprotein</keyword>
<dbReference type="RefSeq" id="WP_131121989.1">
    <property type="nucleotide sequence ID" value="NZ_SIXH01000010.1"/>
</dbReference>
<dbReference type="Gene3D" id="3.40.50.980">
    <property type="match status" value="2"/>
</dbReference>
<protein>
    <submittedName>
        <fullName evidence="6">Amino acid adenylation domain-containing protein</fullName>
    </submittedName>
</protein>
<dbReference type="PROSITE" id="PS00455">
    <property type="entry name" value="AMP_BINDING"/>
    <property type="match status" value="1"/>
</dbReference>
<dbReference type="GO" id="GO:0031177">
    <property type="term" value="F:phosphopantetheine binding"/>
    <property type="evidence" value="ECO:0007669"/>
    <property type="project" value="InterPro"/>
</dbReference>
<dbReference type="Pfam" id="PF13193">
    <property type="entry name" value="AMP-binding_C"/>
    <property type="match status" value="1"/>
</dbReference>
<dbReference type="GO" id="GO:0008610">
    <property type="term" value="P:lipid biosynthetic process"/>
    <property type="evidence" value="ECO:0007669"/>
    <property type="project" value="UniProtKB-ARBA"/>
</dbReference>
<comment type="caution">
    <text evidence="6">The sequence shown here is derived from an EMBL/GenBank/DDBJ whole genome shotgun (WGS) entry which is preliminary data.</text>
</comment>
<dbReference type="GO" id="GO:0003824">
    <property type="term" value="F:catalytic activity"/>
    <property type="evidence" value="ECO:0007669"/>
    <property type="project" value="InterPro"/>
</dbReference>
<comment type="cofactor">
    <cofactor evidence="1">
        <name>pantetheine 4'-phosphate</name>
        <dbReference type="ChEBI" id="CHEBI:47942"/>
    </cofactor>
</comment>
<feature type="domain" description="Carrier" evidence="5">
    <location>
        <begin position="1005"/>
        <end position="1080"/>
    </location>
</feature>
<dbReference type="InterPro" id="IPR000873">
    <property type="entry name" value="AMP-dep_synth/lig_dom"/>
</dbReference>
<dbReference type="PANTHER" id="PTHR45527:SF1">
    <property type="entry name" value="FATTY ACID SYNTHASE"/>
    <property type="match status" value="1"/>
</dbReference>
<evidence type="ECO:0000256" key="3">
    <source>
        <dbReference type="ARBA" id="ARBA00022553"/>
    </source>
</evidence>
<name>A0A4Q9I3E3_STRKA</name>
<dbReference type="PANTHER" id="PTHR45527">
    <property type="entry name" value="NONRIBOSOMAL PEPTIDE SYNTHETASE"/>
    <property type="match status" value="1"/>
</dbReference>
<dbReference type="FunFam" id="3.30.559.10:FF:000012">
    <property type="entry name" value="Non-ribosomal peptide synthetase"/>
    <property type="match status" value="1"/>
</dbReference>
<dbReference type="GO" id="GO:0043041">
    <property type="term" value="P:amino acid activation for nonribosomal peptide biosynthetic process"/>
    <property type="evidence" value="ECO:0007669"/>
    <property type="project" value="TreeGrafter"/>
</dbReference>
<reference evidence="6 7" key="1">
    <citation type="submission" date="2019-02" db="EMBL/GenBank/DDBJ databases">
        <title>Draft Genome Sequence of Streptomyces sp. AM-2504, identified by 16S rRNA comparative analysis as a Streptomyces Kasugaensis strain.</title>
        <authorList>
            <person name="Napolioni V."/>
            <person name="Giuliodori A.M."/>
            <person name="Spurio R."/>
            <person name="Fabbretti A."/>
        </authorList>
    </citation>
    <scope>NUCLEOTIDE SEQUENCE [LARGE SCALE GENOMIC DNA]</scope>
    <source>
        <strain evidence="6 7">AM-2504</strain>
    </source>
</reference>
<dbReference type="InterPro" id="IPR020845">
    <property type="entry name" value="AMP-binding_CS"/>
</dbReference>
<dbReference type="Gene3D" id="3.30.559.10">
    <property type="entry name" value="Chloramphenicol acetyltransferase-like domain"/>
    <property type="match status" value="1"/>
</dbReference>
<dbReference type="InterPro" id="IPR029058">
    <property type="entry name" value="AB_hydrolase_fold"/>
</dbReference>
<dbReference type="InterPro" id="IPR020806">
    <property type="entry name" value="PKS_PP-bd"/>
</dbReference>
<dbReference type="InterPro" id="IPR036736">
    <property type="entry name" value="ACP-like_sf"/>
</dbReference>
<dbReference type="InterPro" id="IPR025110">
    <property type="entry name" value="AMP-bd_C"/>
</dbReference>
<accession>A0A4Q9I3E3</accession>
<dbReference type="NCBIfam" id="TIGR01733">
    <property type="entry name" value="AA-adenyl-dom"/>
    <property type="match status" value="1"/>
</dbReference>
<evidence type="ECO:0000256" key="1">
    <source>
        <dbReference type="ARBA" id="ARBA00001957"/>
    </source>
</evidence>
<gene>
    <name evidence="6" type="ORF">EYS09_02195</name>
</gene>
<keyword evidence="7" id="KW-1185">Reference proteome</keyword>
<dbReference type="AlphaFoldDB" id="A0A4Q9I3E3"/>
<dbReference type="Pfam" id="PF00501">
    <property type="entry name" value="AMP-binding"/>
    <property type="match status" value="1"/>
</dbReference>
<dbReference type="SUPFAM" id="SSF56801">
    <property type="entry name" value="Acetyl-CoA synthetase-like"/>
    <property type="match status" value="1"/>
</dbReference>
<evidence type="ECO:0000256" key="4">
    <source>
        <dbReference type="SAM" id="MobiDB-lite"/>
    </source>
</evidence>